<dbReference type="EMBL" id="VCDI01000003">
    <property type="protein sequence ID" value="TLU72306.1"/>
    <property type="molecule type" value="Genomic_DNA"/>
</dbReference>
<keyword evidence="3" id="KW-1185">Reference proteome</keyword>
<dbReference type="PANTHER" id="PTHR43233:SF1">
    <property type="entry name" value="FAMILY N-ACETYLTRANSFERASE, PUTATIVE (AFU_ORTHOLOGUE AFUA_6G03350)-RELATED"/>
    <property type="match status" value="1"/>
</dbReference>
<dbReference type="CDD" id="cd04301">
    <property type="entry name" value="NAT_SF"/>
    <property type="match status" value="1"/>
</dbReference>
<feature type="domain" description="N-acetyltransferase" evidence="1">
    <location>
        <begin position="21"/>
        <end position="153"/>
    </location>
</feature>
<proteinExistence type="predicted"/>
<dbReference type="Proteomes" id="UP000305654">
    <property type="component" value="Unassembled WGS sequence"/>
</dbReference>
<dbReference type="Gene3D" id="3.40.630.30">
    <property type="match status" value="1"/>
</dbReference>
<dbReference type="AlphaFoldDB" id="A0A5R9JAB3"/>
<comment type="caution">
    <text evidence="2">The sequence shown here is derived from an EMBL/GenBank/DDBJ whole genome shotgun (WGS) entry which is preliminary data.</text>
</comment>
<organism evidence="2 3">
    <name type="scientific">Lichenicoccus roseus</name>
    <dbReference type="NCBI Taxonomy" id="2683649"/>
    <lineage>
        <taxon>Bacteria</taxon>
        <taxon>Pseudomonadati</taxon>
        <taxon>Pseudomonadota</taxon>
        <taxon>Alphaproteobacteria</taxon>
        <taxon>Acetobacterales</taxon>
        <taxon>Acetobacteraceae</taxon>
        <taxon>Lichenicoccus</taxon>
    </lineage>
</organism>
<gene>
    <name evidence="2" type="ORF">FE263_09450</name>
</gene>
<dbReference type="PANTHER" id="PTHR43233">
    <property type="entry name" value="FAMILY N-ACETYLTRANSFERASE, PUTATIVE (AFU_ORTHOLOGUE AFUA_6G03350)-RELATED"/>
    <property type="match status" value="1"/>
</dbReference>
<reference evidence="2 3" key="1">
    <citation type="submission" date="2019-05" db="EMBL/GenBank/DDBJ databases">
        <authorList>
            <person name="Pankratov T."/>
            <person name="Grouzdev D."/>
        </authorList>
    </citation>
    <scope>NUCLEOTIDE SEQUENCE [LARGE SCALE GENOMIC DNA]</scope>
    <source>
        <strain evidence="2 3">KEBCLARHB70R</strain>
    </source>
</reference>
<dbReference type="GO" id="GO:0016747">
    <property type="term" value="F:acyltransferase activity, transferring groups other than amino-acyl groups"/>
    <property type="evidence" value="ECO:0007669"/>
    <property type="project" value="InterPro"/>
</dbReference>
<evidence type="ECO:0000259" key="1">
    <source>
        <dbReference type="PROSITE" id="PS51186"/>
    </source>
</evidence>
<protein>
    <submittedName>
        <fullName evidence="2">GNAT family N-acetyltransferase</fullName>
    </submittedName>
</protein>
<evidence type="ECO:0000313" key="2">
    <source>
        <dbReference type="EMBL" id="TLU72306.1"/>
    </source>
</evidence>
<dbReference type="RefSeq" id="WP_138325768.1">
    <property type="nucleotide sequence ID" value="NZ_VCDI01000003.1"/>
</dbReference>
<dbReference type="InterPro" id="IPR000182">
    <property type="entry name" value="GNAT_dom"/>
</dbReference>
<evidence type="ECO:0000313" key="3">
    <source>
        <dbReference type="Proteomes" id="UP000305654"/>
    </source>
</evidence>
<keyword evidence="2" id="KW-0808">Transferase</keyword>
<dbReference type="PROSITE" id="PS51186">
    <property type="entry name" value="GNAT"/>
    <property type="match status" value="1"/>
</dbReference>
<name>A0A5R9JAB3_9PROT</name>
<dbReference type="Pfam" id="PF13508">
    <property type="entry name" value="Acetyltransf_7"/>
    <property type="match status" value="1"/>
</dbReference>
<dbReference type="OrthoDB" id="9797417at2"/>
<sequence>MLRLGSPTRTAHEVVLASGHAISDDRGRIDMEMVLASLAQTYWAVDMPPSLLLRSWTNCLPFGIYAPDERQVGFGRLLTDYALRAHLGDVFVHPGSRGLGLGRALVETILSHPGLATVGHWTLRTADAHSLYARYGFRQDPTDSSWMTLDRSR</sequence>
<dbReference type="InterPro" id="IPR053144">
    <property type="entry name" value="Acetyltransferase_Butenolide"/>
</dbReference>
<accession>A0A5R9JAB3</accession>
<dbReference type="SUPFAM" id="SSF55729">
    <property type="entry name" value="Acyl-CoA N-acyltransferases (Nat)"/>
    <property type="match status" value="1"/>
</dbReference>
<dbReference type="InterPro" id="IPR016181">
    <property type="entry name" value="Acyl_CoA_acyltransferase"/>
</dbReference>